<keyword evidence="3" id="KW-1185">Reference proteome</keyword>
<protein>
    <submittedName>
        <fullName evidence="2">Uncharacterized protein</fullName>
    </submittedName>
</protein>
<dbReference type="EMBL" id="JARIHO010000042">
    <property type="protein sequence ID" value="KAJ7326455.1"/>
    <property type="molecule type" value="Genomic_DNA"/>
</dbReference>
<accession>A0AAD7EI02</accession>
<gene>
    <name evidence="2" type="ORF">DFH08DRAFT_816773</name>
</gene>
<evidence type="ECO:0000256" key="1">
    <source>
        <dbReference type="SAM" id="MobiDB-lite"/>
    </source>
</evidence>
<feature type="region of interest" description="Disordered" evidence="1">
    <location>
        <begin position="26"/>
        <end position="56"/>
    </location>
</feature>
<sequence length="248" mass="26492">MYASIALPNILIAGNHFNFCSNHHEKRPLSPTSWPKNPAVKKSKPRSGLSGGSVSEVEDHVDFSTTSRAFELPGWKARDLLPVESVQVLHSNTSGLDNIQESNIIDIFDEIPRRCRNKKQYQPCLTEREAPGHQSNHDVAPGVGGQGRLLASRPSGVVDAGGAGGASAKAGGDRGEGAVKGRQGQKQSRPNNMARKQACMVGLSQYHTIGKDLAVLPQRGGAVARCSMAIDLPDGLGTVQRIHHSVNI</sequence>
<evidence type="ECO:0000313" key="3">
    <source>
        <dbReference type="Proteomes" id="UP001218218"/>
    </source>
</evidence>
<dbReference type="AlphaFoldDB" id="A0AAD7EI02"/>
<comment type="caution">
    <text evidence="2">The sequence shown here is derived from an EMBL/GenBank/DDBJ whole genome shotgun (WGS) entry which is preliminary data.</text>
</comment>
<feature type="region of interest" description="Disordered" evidence="1">
    <location>
        <begin position="157"/>
        <end position="193"/>
    </location>
</feature>
<evidence type="ECO:0000313" key="2">
    <source>
        <dbReference type="EMBL" id="KAJ7326455.1"/>
    </source>
</evidence>
<dbReference type="Proteomes" id="UP001218218">
    <property type="component" value="Unassembled WGS sequence"/>
</dbReference>
<organism evidence="2 3">
    <name type="scientific">Mycena albidolilacea</name>
    <dbReference type="NCBI Taxonomy" id="1033008"/>
    <lineage>
        <taxon>Eukaryota</taxon>
        <taxon>Fungi</taxon>
        <taxon>Dikarya</taxon>
        <taxon>Basidiomycota</taxon>
        <taxon>Agaricomycotina</taxon>
        <taxon>Agaricomycetes</taxon>
        <taxon>Agaricomycetidae</taxon>
        <taxon>Agaricales</taxon>
        <taxon>Marasmiineae</taxon>
        <taxon>Mycenaceae</taxon>
        <taxon>Mycena</taxon>
    </lineage>
</organism>
<reference evidence="2" key="1">
    <citation type="submission" date="2023-03" db="EMBL/GenBank/DDBJ databases">
        <title>Massive genome expansion in bonnet fungi (Mycena s.s.) driven by repeated elements and novel gene families across ecological guilds.</title>
        <authorList>
            <consortium name="Lawrence Berkeley National Laboratory"/>
            <person name="Harder C.B."/>
            <person name="Miyauchi S."/>
            <person name="Viragh M."/>
            <person name="Kuo A."/>
            <person name="Thoen E."/>
            <person name="Andreopoulos B."/>
            <person name="Lu D."/>
            <person name="Skrede I."/>
            <person name="Drula E."/>
            <person name="Henrissat B."/>
            <person name="Morin E."/>
            <person name="Kohler A."/>
            <person name="Barry K."/>
            <person name="LaButti K."/>
            <person name="Morin E."/>
            <person name="Salamov A."/>
            <person name="Lipzen A."/>
            <person name="Mereny Z."/>
            <person name="Hegedus B."/>
            <person name="Baldrian P."/>
            <person name="Stursova M."/>
            <person name="Weitz H."/>
            <person name="Taylor A."/>
            <person name="Grigoriev I.V."/>
            <person name="Nagy L.G."/>
            <person name="Martin F."/>
            <person name="Kauserud H."/>
        </authorList>
    </citation>
    <scope>NUCLEOTIDE SEQUENCE</scope>
    <source>
        <strain evidence="2">CBHHK002</strain>
    </source>
</reference>
<name>A0AAD7EI02_9AGAR</name>
<proteinExistence type="predicted"/>